<dbReference type="OrthoDB" id="9793489at2"/>
<dbReference type="RefSeq" id="WP_078832749.1">
    <property type="nucleotide sequence ID" value="NZ_FUWH01000014.1"/>
</dbReference>
<dbReference type="Pfam" id="PF00144">
    <property type="entry name" value="Beta-lactamase"/>
    <property type="match status" value="1"/>
</dbReference>
<dbReference type="EMBL" id="FUWH01000014">
    <property type="protein sequence ID" value="SKA18774.1"/>
    <property type="molecule type" value="Genomic_DNA"/>
</dbReference>
<feature type="chain" id="PRO_5013341081" evidence="1">
    <location>
        <begin position="21"/>
        <end position="439"/>
    </location>
</feature>
<feature type="signal peptide" evidence="1">
    <location>
        <begin position="1"/>
        <end position="20"/>
    </location>
</feature>
<evidence type="ECO:0000313" key="4">
    <source>
        <dbReference type="Proteomes" id="UP000190888"/>
    </source>
</evidence>
<reference evidence="3 4" key="1">
    <citation type="submission" date="2017-02" db="EMBL/GenBank/DDBJ databases">
        <authorList>
            <person name="Peterson S.W."/>
        </authorList>
    </citation>
    <scope>NUCLEOTIDE SEQUENCE [LARGE SCALE GENOMIC DNA]</scope>
    <source>
        <strain evidence="3 4">DSM 22335</strain>
    </source>
</reference>
<feature type="domain" description="Beta-lactamase-related" evidence="2">
    <location>
        <begin position="44"/>
        <end position="331"/>
    </location>
</feature>
<dbReference type="InterPro" id="IPR001466">
    <property type="entry name" value="Beta-lactam-related"/>
</dbReference>
<keyword evidence="4" id="KW-1185">Reference proteome</keyword>
<dbReference type="PANTHER" id="PTHR46825">
    <property type="entry name" value="D-ALANYL-D-ALANINE-CARBOXYPEPTIDASE/ENDOPEPTIDASE AMPH"/>
    <property type="match status" value="1"/>
</dbReference>
<evidence type="ECO:0000313" key="3">
    <source>
        <dbReference type="EMBL" id="SKA18774.1"/>
    </source>
</evidence>
<dbReference type="AlphaFoldDB" id="A0A1T4RS24"/>
<dbReference type="InterPro" id="IPR050491">
    <property type="entry name" value="AmpC-like"/>
</dbReference>
<sequence length="439" mass="48329">MTKRIILSVMIALAGLAATAQDFNKAKLDSVFTALETNEKFMGSTAVMRDGKLLYTRAIGLSDREMQKHPDENTRYRIGSITKTFTSVLVLKAKEEGKLNLDDTIDKYFPEVPNAKKITIRHLLSHRSGIHNFTSDPAYETWNTTPKTRAELVKIIGAAGSDFEPGTKAAYSNSGFVLLSFVLEDVYKTPYAKLIREKITTPIGLRNTYVGGKIKPEAGEAKSYKYDGTWKLEKETDMSIPMSAGAIVSTPTDLVHFAEALFSGKLISAASLQEMKTLNEGYGLGLFTFPFYDKTTYGHTGGIDGFTSFLSYDPDNKIAYALISNGSNYNNNNLSIAVLSAAYNKPFEVPRFSAYKVTSEELDQYLGDYASKDIPLKITIAREGSKLIAKVAGQGNKPLDALEKDKFGDELAGVILVFNPKEKSFVMSQGGRSFLFVRG</sequence>
<accession>A0A1T4RS24</accession>
<keyword evidence="1" id="KW-0732">Signal</keyword>
<evidence type="ECO:0000259" key="2">
    <source>
        <dbReference type="Pfam" id="PF00144"/>
    </source>
</evidence>
<dbReference type="STRING" id="413434.SAMN04488132_11438"/>
<dbReference type="Gene3D" id="3.40.710.10">
    <property type="entry name" value="DD-peptidase/beta-lactamase superfamily"/>
    <property type="match status" value="1"/>
</dbReference>
<evidence type="ECO:0000256" key="1">
    <source>
        <dbReference type="SAM" id="SignalP"/>
    </source>
</evidence>
<dbReference type="Proteomes" id="UP000190888">
    <property type="component" value="Unassembled WGS sequence"/>
</dbReference>
<name>A0A1T4RS24_9BACT</name>
<dbReference type="SUPFAM" id="SSF56601">
    <property type="entry name" value="beta-lactamase/transpeptidase-like"/>
    <property type="match status" value="1"/>
</dbReference>
<dbReference type="InterPro" id="IPR012338">
    <property type="entry name" value="Beta-lactam/transpept-like"/>
</dbReference>
<protein>
    <submittedName>
        <fullName evidence="3">CubicO group peptidase, beta-lactamase class C family</fullName>
    </submittedName>
</protein>
<organism evidence="3 4">
    <name type="scientific">Sediminibacterium ginsengisoli</name>
    <dbReference type="NCBI Taxonomy" id="413434"/>
    <lineage>
        <taxon>Bacteria</taxon>
        <taxon>Pseudomonadati</taxon>
        <taxon>Bacteroidota</taxon>
        <taxon>Chitinophagia</taxon>
        <taxon>Chitinophagales</taxon>
        <taxon>Chitinophagaceae</taxon>
        <taxon>Sediminibacterium</taxon>
    </lineage>
</organism>
<dbReference type="PANTHER" id="PTHR46825:SF9">
    <property type="entry name" value="BETA-LACTAMASE-RELATED DOMAIN-CONTAINING PROTEIN"/>
    <property type="match status" value="1"/>
</dbReference>
<proteinExistence type="predicted"/>
<gene>
    <name evidence="3" type="ORF">SAMN04488132_11438</name>
</gene>